<reference evidence="3" key="1">
    <citation type="journal article" date="2015" name="PLoS Genet.">
        <title>Genome Sequence and Transcriptome Analyses of Chrysochromulina tobin: Metabolic Tools for Enhanced Algal Fitness in the Prominent Order Prymnesiales (Haptophyceae).</title>
        <authorList>
            <person name="Hovde B.T."/>
            <person name="Deodato C.R."/>
            <person name="Hunsperger H.M."/>
            <person name="Ryken S.A."/>
            <person name="Yost W."/>
            <person name="Jha R.K."/>
            <person name="Patterson J."/>
            <person name="Monnat R.J. Jr."/>
            <person name="Barlow S.B."/>
            <person name="Starkenburg S.R."/>
            <person name="Cattolico R.A."/>
        </authorList>
    </citation>
    <scope>NUCLEOTIDE SEQUENCE</scope>
    <source>
        <strain evidence="3">CCMP291</strain>
    </source>
</reference>
<evidence type="ECO:0000313" key="2">
    <source>
        <dbReference type="EMBL" id="KOO32630.1"/>
    </source>
</evidence>
<dbReference type="EMBL" id="JWZX01001721">
    <property type="protein sequence ID" value="KOO32630.1"/>
    <property type="molecule type" value="Genomic_DNA"/>
</dbReference>
<evidence type="ECO:0000313" key="3">
    <source>
        <dbReference type="Proteomes" id="UP000037460"/>
    </source>
</evidence>
<feature type="region of interest" description="Disordered" evidence="1">
    <location>
        <begin position="186"/>
        <end position="219"/>
    </location>
</feature>
<dbReference type="AlphaFoldDB" id="A0A0M0K1F0"/>
<evidence type="ECO:0000256" key="1">
    <source>
        <dbReference type="SAM" id="MobiDB-lite"/>
    </source>
</evidence>
<comment type="caution">
    <text evidence="2">The sequence shown here is derived from an EMBL/GenBank/DDBJ whole genome shotgun (WGS) entry which is preliminary data.</text>
</comment>
<dbReference type="Proteomes" id="UP000037460">
    <property type="component" value="Unassembled WGS sequence"/>
</dbReference>
<feature type="compositionally biased region" description="Acidic residues" evidence="1">
    <location>
        <begin position="192"/>
        <end position="205"/>
    </location>
</feature>
<name>A0A0M0K1F0_9EUKA</name>
<protein>
    <submittedName>
        <fullName evidence="2">Uncharacterized protein</fullName>
    </submittedName>
</protein>
<proteinExistence type="predicted"/>
<keyword evidence="3" id="KW-1185">Reference proteome</keyword>
<organism evidence="2 3">
    <name type="scientific">Chrysochromulina tobinii</name>
    <dbReference type="NCBI Taxonomy" id="1460289"/>
    <lineage>
        <taxon>Eukaryota</taxon>
        <taxon>Haptista</taxon>
        <taxon>Haptophyta</taxon>
        <taxon>Prymnesiophyceae</taxon>
        <taxon>Prymnesiales</taxon>
        <taxon>Chrysochromulinaceae</taxon>
        <taxon>Chrysochromulina</taxon>
    </lineage>
</organism>
<gene>
    <name evidence="2" type="ORF">Ctob_010534</name>
</gene>
<accession>A0A0M0K1F0</accession>
<sequence length="219" mass="25259">MSSKKDKGGKGKVEPVAEVAAVSGDANKVIELESQVKELKVALRKAEETLAARDHEMEMMRAETASSREKVADALRNSARRIAQVALLEATLEEQRRKEEMLEVELHKHSQMMDSVMNYRDKETSREYHEILRENAELSEKCARWKQRAEMLQQERWEFVRKWKKERVEAIESNMEAADLKLNQKLNKALDSDGEEREDSDEEVAEEHTEDAGADDDGW</sequence>